<feature type="transmembrane region" description="Helical" evidence="1">
    <location>
        <begin position="28"/>
        <end position="47"/>
    </location>
</feature>
<name>A0ABR7DBL9_9CLOT</name>
<keyword evidence="1" id="KW-1133">Transmembrane helix</keyword>
<evidence type="ECO:0000313" key="3">
    <source>
        <dbReference type="EMBL" id="MBC5628780.1"/>
    </source>
</evidence>
<dbReference type="RefSeq" id="WP_186859736.1">
    <property type="nucleotide sequence ID" value="NZ_JACOOO010000015.1"/>
</dbReference>
<keyword evidence="1" id="KW-0812">Transmembrane</keyword>
<feature type="domain" description="YcxB-like C-terminal" evidence="2">
    <location>
        <begin position="108"/>
        <end position="157"/>
    </location>
</feature>
<evidence type="ECO:0000313" key="4">
    <source>
        <dbReference type="Proteomes" id="UP000596929"/>
    </source>
</evidence>
<keyword evidence="4" id="KW-1185">Reference proteome</keyword>
<dbReference type="InterPro" id="IPR025588">
    <property type="entry name" value="YcxB-like_C"/>
</dbReference>
<dbReference type="Pfam" id="PF14317">
    <property type="entry name" value="YcxB"/>
    <property type="match status" value="1"/>
</dbReference>
<organism evidence="3 4">
    <name type="scientific">Clostridium hominis</name>
    <dbReference type="NCBI Taxonomy" id="2763036"/>
    <lineage>
        <taxon>Bacteria</taxon>
        <taxon>Bacillati</taxon>
        <taxon>Bacillota</taxon>
        <taxon>Clostridia</taxon>
        <taxon>Eubacteriales</taxon>
        <taxon>Clostridiaceae</taxon>
        <taxon>Clostridium</taxon>
    </lineage>
</organism>
<keyword evidence="1" id="KW-0472">Membrane</keyword>
<gene>
    <name evidence="3" type="ORF">H8S20_07745</name>
</gene>
<dbReference type="Proteomes" id="UP000596929">
    <property type="component" value="Unassembled WGS sequence"/>
</dbReference>
<accession>A0ABR7DBL9</accession>
<reference evidence="3 4" key="1">
    <citation type="submission" date="2020-08" db="EMBL/GenBank/DDBJ databases">
        <title>Genome public.</title>
        <authorList>
            <person name="Liu C."/>
            <person name="Sun Q."/>
        </authorList>
    </citation>
    <scope>NUCLEOTIDE SEQUENCE [LARGE SCALE GENOMIC DNA]</scope>
    <source>
        <strain evidence="3 4">NSJ-6</strain>
    </source>
</reference>
<evidence type="ECO:0000256" key="1">
    <source>
        <dbReference type="SAM" id="Phobius"/>
    </source>
</evidence>
<feature type="transmembrane region" description="Helical" evidence="1">
    <location>
        <begin position="53"/>
        <end position="73"/>
    </location>
</feature>
<dbReference type="EMBL" id="JACOOO010000015">
    <property type="protein sequence ID" value="MBC5628780.1"/>
    <property type="molecule type" value="Genomic_DNA"/>
</dbReference>
<protein>
    <submittedName>
        <fullName evidence="3">YcxB family protein</fullName>
    </submittedName>
</protein>
<sequence length="165" mass="19197">MFETTGILNEDVLKILKKYSISPNAKRFFKIFAITSAIFSIICIPISLKGSIFFAFMVLVFILEYFLAINIFYKKSLSIMKESTEANEYCYKVVFDEIGAIVSNLTIGATVQLKYDAFVRIEEIHNMYFLFTKSNQYIIVFKDCLDTKQVNDFKSFIKERCKNIK</sequence>
<evidence type="ECO:0000259" key="2">
    <source>
        <dbReference type="Pfam" id="PF14317"/>
    </source>
</evidence>
<proteinExistence type="predicted"/>
<comment type="caution">
    <text evidence="3">The sequence shown here is derived from an EMBL/GenBank/DDBJ whole genome shotgun (WGS) entry which is preliminary data.</text>
</comment>